<evidence type="ECO:0000256" key="1">
    <source>
        <dbReference type="SAM" id="MobiDB-lite"/>
    </source>
</evidence>
<evidence type="ECO:0000256" key="3">
    <source>
        <dbReference type="SAM" id="SignalP"/>
    </source>
</evidence>
<keyword evidence="2" id="KW-0472">Membrane</keyword>
<dbReference type="Proteomes" id="UP000008143">
    <property type="component" value="Chromosome 3"/>
</dbReference>
<evidence type="ECO:0000313" key="6">
    <source>
        <dbReference type="Xenbase" id="XB-GENE-29095007"/>
    </source>
</evidence>
<feature type="compositionally biased region" description="Basic and acidic residues" evidence="1">
    <location>
        <begin position="184"/>
        <end position="206"/>
    </location>
</feature>
<gene>
    <name evidence="5 6" type="primary">LOC116409493</name>
</gene>
<feature type="signal peptide" evidence="3">
    <location>
        <begin position="1"/>
        <end position="21"/>
    </location>
</feature>
<evidence type="ECO:0000256" key="2">
    <source>
        <dbReference type="SAM" id="Phobius"/>
    </source>
</evidence>
<sequence>MAFFILYIFILLFSYIHNNNGIPTNYLNESQHKMIKDCEKFNATADSYTTPPMEQAVLGMVAAAVIIVLLYKIGKQLKKLKDRIVEDIEKQERNTSAGSSNGMKWSIIVIDETSTGPEKTVYIIEGGHNRAESSVSTKVDAGKEIPNVIEEEEITNSVPTKEPEKVEANIKDSGEENTSQVPVEGEKLKDELEIEDKQLPNEKCEKEEEQIPCEEYGNAEEKKISKTDTRDGIKKKKEWLKSIFKGRKKAKKDKNNDKK</sequence>
<keyword evidence="2" id="KW-0812">Transmembrane</keyword>
<name>A0A8J1J810_XENTR</name>
<keyword evidence="3" id="KW-0732">Signal</keyword>
<reference evidence="5" key="1">
    <citation type="submission" date="2025-08" db="UniProtKB">
        <authorList>
            <consortium name="RefSeq"/>
        </authorList>
    </citation>
    <scope>IDENTIFICATION</scope>
    <source>
        <strain evidence="5">Nigerian</strain>
        <tissue evidence="5">Liver and blood</tissue>
    </source>
</reference>
<protein>
    <submittedName>
        <fullName evidence="5">ABC transporter F family member 4-like</fullName>
    </submittedName>
</protein>
<accession>A0A8J1J810</accession>
<organism evidence="4 5">
    <name type="scientific">Xenopus tropicalis</name>
    <name type="common">Western clawed frog</name>
    <name type="synonym">Silurana tropicalis</name>
    <dbReference type="NCBI Taxonomy" id="8364"/>
    <lineage>
        <taxon>Eukaryota</taxon>
        <taxon>Metazoa</taxon>
        <taxon>Chordata</taxon>
        <taxon>Craniata</taxon>
        <taxon>Vertebrata</taxon>
        <taxon>Euteleostomi</taxon>
        <taxon>Amphibia</taxon>
        <taxon>Batrachia</taxon>
        <taxon>Anura</taxon>
        <taxon>Pipoidea</taxon>
        <taxon>Pipidae</taxon>
        <taxon>Xenopodinae</taxon>
        <taxon>Xenopus</taxon>
        <taxon>Silurana</taxon>
    </lineage>
</organism>
<dbReference type="Xenbase" id="XB-GENE-29095007">
    <property type="gene designation" value="LOC116409493"/>
</dbReference>
<dbReference type="AlphaFoldDB" id="A0A8J1J810"/>
<keyword evidence="2" id="KW-1133">Transmembrane helix</keyword>
<dbReference type="RefSeq" id="XP_031754004.1">
    <property type="nucleotide sequence ID" value="XM_031898144.1"/>
</dbReference>
<dbReference type="KEGG" id="xtr:116409493"/>
<feature type="region of interest" description="Disordered" evidence="1">
    <location>
        <begin position="170"/>
        <end position="231"/>
    </location>
</feature>
<dbReference type="GeneID" id="116409493"/>
<proteinExistence type="predicted"/>
<keyword evidence="4" id="KW-1185">Reference proteome</keyword>
<dbReference type="OMA" id="WSIIVID"/>
<feature type="chain" id="PRO_5035269213" evidence="3">
    <location>
        <begin position="22"/>
        <end position="259"/>
    </location>
</feature>
<evidence type="ECO:0000313" key="5">
    <source>
        <dbReference type="RefSeq" id="XP_031754004.1"/>
    </source>
</evidence>
<feature type="compositionally biased region" description="Basic and acidic residues" evidence="1">
    <location>
        <begin position="219"/>
        <end position="231"/>
    </location>
</feature>
<evidence type="ECO:0000313" key="4">
    <source>
        <dbReference type="Proteomes" id="UP000008143"/>
    </source>
</evidence>
<dbReference type="AGR" id="Xenbase:XB-GENE-29095007"/>
<feature type="transmembrane region" description="Helical" evidence="2">
    <location>
        <begin position="56"/>
        <end position="74"/>
    </location>
</feature>